<proteinExistence type="predicted"/>
<protein>
    <submittedName>
        <fullName evidence="2">Uncharacterized protein</fullName>
    </submittedName>
</protein>
<gene>
    <name evidence="2" type="ORF">P0504E02.29</name>
</gene>
<accession>Q5JLQ3</accession>
<feature type="region of interest" description="Disordered" evidence="1">
    <location>
        <begin position="1"/>
        <end position="69"/>
    </location>
</feature>
<dbReference type="EMBL" id="AP003269">
    <property type="protein sequence ID" value="BAD87312.1"/>
    <property type="molecule type" value="Genomic_DNA"/>
</dbReference>
<dbReference type="AlphaFoldDB" id="Q5JLQ3"/>
<feature type="compositionally biased region" description="Low complexity" evidence="1">
    <location>
        <begin position="1"/>
        <end position="13"/>
    </location>
</feature>
<evidence type="ECO:0000313" key="2">
    <source>
        <dbReference type="EMBL" id="BAD87312.1"/>
    </source>
</evidence>
<feature type="compositionally biased region" description="Basic and acidic residues" evidence="1">
    <location>
        <begin position="93"/>
        <end position="117"/>
    </location>
</feature>
<evidence type="ECO:0000256" key="1">
    <source>
        <dbReference type="SAM" id="MobiDB-lite"/>
    </source>
</evidence>
<feature type="region of interest" description="Disordered" evidence="1">
    <location>
        <begin position="83"/>
        <end position="126"/>
    </location>
</feature>
<name>Q5JLQ3_ORYSJ</name>
<reference evidence="2" key="1">
    <citation type="journal article" date="2002" name="Nature">
        <title>The genome sequence and structure of rice chromosome 1.</title>
        <authorList>
            <person name="Sasaki T."/>
            <person name="Matsumoto T."/>
            <person name="Yamamoto K."/>
            <person name="Sakata K."/>
            <person name="Baba T."/>
            <person name="Katayose Y."/>
            <person name="Wu J."/>
            <person name="Niimura Y."/>
            <person name="Cheng Z."/>
            <person name="Nagamura Y."/>
            <person name="Antonio B.A."/>
            <person name="Kanamori H."/>
            <person name="Hosokawa S."/>
            <person name="Masukawa M."/>
            <person name="Arikawa K."/>
            <person name="Chiden Y."/>
            <person name="Hayashi M."/>
            <person name="Okamoto M."/>
            <person name="Ando T."/>
            <person name="Aoki H."/>
            <person name="Arita K."/>
            <person name="Hamada M."/>
            <person name="Harada C."/>
            <person name="Hijishita S."/>
            <person name="Honda M."/>
            <person name="Ichikawa Y."/>
            <person name="Idonuma A."/>
            <person name="Iijima M."/>
            <person name="Ikeda M."/>
            <person name="Ikeno M."/>
            <person name="Itoh S."/>
            <person name="Itoh T."/>
            <person name="Itoh Y."/>
            <person name="Itoh Y."/>
            <person name="Iwabuchi A."/>
            <person name="Kamiya K."/>
            <person name="Karasawa W."/>
            <person name="Katagiri S."/>
            <person name="Kikuta A."/>
            <person name="Kobayashi N."/>
            <person name="Kono I."/>
            <person name="Machita K."/>
            <person name="Maehara T."/>
            <person name="Mizuno H."/>
            <person name="Mizubayashi T."/>
            <person name="Mukai Y."/>
            <person name="Nagasaki H."/>
            <person name="Nakashima M."/>
            <person name="Nakama Y."/>
            <person name="Nakamichi Y."/>
            <person name="Nakamura M."/>
            <person name="Namiki N."/>
            <person name="Negishi M."/>
            <person name="Ohta I."/>
            <person name="Ono N."/>
            <person name="Saji S."/>
            <person name="Sakai K."/>
            <person name="Shibata M."/>
            <person name="Shimokawa T."/>
            <person name="Shomura A."/>
            <person name="Song J."/>
            <person name="Takazaki Y."/>
            <person name="Terasawa K."/>
            <person name="Tsuji K."/>
            <person name="Waki K."/>
            <person name="Yamagata H."/>
            <person name="Yamane H."/>
            <person name="Yoshiki S."/>
            <person name="Yoshihara R."/>
            <person name="Yukawa K."/>
            <person name="Zhong H."/>
            <person name="Iwama H."/>
            <person name="Endo T."/>
            <person name="Ito H."/>
            <person name="Hahn J.H."/>
            <person name="Kim H.I."/>
            <person name="Eun M.Y."/>
            <person name="Yano M."/>
            <person name="Jiang J."/>
            <person name="Gojobori T."/>
        </authorList>
    </citation>
    <scope>NUCLEOTIDE SEQUENCE</scope>
</reference>
<organism evidence="2">
    <name type="scientific">Oryza sativa subsp. japonica</name>
    <name type="common">Rice</name>
    <dbReference type="NCBI Taxonomy" id="39947"/>
    <lineage>
        <taxon>Eukaryota</taxon>
        <taxon>Viridiplantae</taxon>
        <taxon>Streptophyta</taxon>
        <taxon>Embryophyta</taxon>
        <taxon>Tracheophyta</taxon>
        <taxon>Spermatophyta</taxon>
        <taxon>Magnoliopsida</taxon>
        <taxon>Liliopsida</taxon>
        <taxon>Poales</taxon>
        <taxon>Poaceae</taxon>
        <taxon>BOP clade</taxon>
        <taxon>Oryzoideae</taxon>
        <taxon>Oryzeae</taxon>
        <taxon>Oryzinae</taxon>
        <taxon>Oryza</taxon>
        <taxon>Oryza sativa</taxon>
    </lineage>
</organism>
<dbReference type="Proteomes" id="UP000817658">
    <property type="component" value="Chromosome 1"/>
</dbReference>
<sequence length="126" mass="13209">MPSSSPICASRSSLAAQPPDPCLPPREEAGRGAPPAAWVASPPPAPTRRDGGVELGAAAAPPTLSNNDIAAFGLDEERWRRGARRAAASLRSPGRENGGESVRGERGRDKTEWREIGGTHSKQHAL</sequence>